<keyword evidence="3" id="KW-1185">Reference proteome</keyword>
<sequence length="305" mass="34400">MLPLTNNVTHDNWSTWILRQRHGDDRAHENNVRAEITRYADRVLDYVRLRPGMTLADIGTGDGLVGFRAIERAGVSIRVLMTDISAPLLRHTEATARSLGVSGQCAFIHGSAENLEGMANDAVDAATMRAVLAYVEDKPAAMRALYRILKPGARFAIAEPILRDEALEVCMLKRLVDTRAFNTEDPFFPLLLRCRAAQFPDTEEKARALPITNYGERDLVRFAIDAGFTDIHLELHIEVRTEDSLPWETFLRTSPHPLAPSLEEVFENEFTHDERVYLEARMRAIFESGTQLGAERIVYLTAKKP</sequence>
<evidence type="ECO:0000313" key="3">
    <source>
        <dbReference type="Proteomes" id="UP000434209"/>
    </source>
</evidence>
<evidence type="ECO:0000313" key="2">
    <source>
        <dbReference type="EMBL" id="QGZ54669.1"/>
    </source>
</evidence>
<dbReference type="PANTHER" id="PTHR43591:SF24">
    <property type="entry name" value="2-METHOXY-6-POLYPRENYL-1,4-BENZOQUINOL METHYLASE, MITOCHONDRIAL"/>
    <property type="match status" value="1"/>
</dbReference>
<dbReference type="Gene3D" id="3.40.50.150">
    <property type="entry name" value="Vaccinia Virus protein VP39"/>
    <property type="match status" value="1"/>
</dbReference>
<dbReference type="Proteomes" id="UP000434209">
    <property type="component" value="Chromosome 1"/>
</dbReference>
<dbReference type="RefSeq" id="WP_158757775.1">
    <property type="nucleotide sequence ID" value="NZ_CP046909.1"/>
</dbReference>
<proteinExistence type="predicted"/>
<reference evidence="2 3" key="1">
    <citation type="submission" date="2019-12" db="EMBL/GenBank/DDBJ databases">
        <title>Paraburkholderia acidiphila 7Q-K02 sp. nov and Paraburkholderia acidisoli DHF22 sp. nov., two strains isolated from forest soil.</title>
        <authorList>
            <person name="Gao Z."/>
            <person name="Qiu L."/>
        </authorList>
    </citation>
    <scope>NUCLEOTIDE SEQUENCE [LARGE SCALE GENOMIC DNA]</scope>
    <source>
        <strain evidence="2 3">7Q-K02</strain>
    </source>
</reference>
<feature type="domain" description="Methyltransferase" evidence="1">
    <location>
        <begin position="51"/>
        <end position="165"/>
    </location>
</feature>
<protein>
    <submittedName>
        <fullName evidence="2">Methyltransferase domain-containing protein</fullName>
    </submittedName>
</protein>
<organism evidence="2 3">
    <name type="scientific">Paraburkholderia acidiphila</name>
    <dbReference type="NCBI Taxonomy" id="2571747"/>
    <lineage>
        <taxon>Bacteria</taxon>
        <taxon>Pseudomonadati</taxon>
        <taxon>Pseudomonadota</taxon>
        <taxon>Betaproteobacteria</taxon>
        <taxon>Burkholderiales</taxon>
        <taxon>Burkholderiaceae</taxon>
        <taxon>Paraburkholderia</taxon>
    </lineage>
</organism>
<dbReference type="CDD" id="cd02440">
    <property type="entry name" value="AdoMet_MTases"/>
    <property type="match status" value="1"/>
</dbReference>
<dbReference type="AlphaFoldDB" id="A0A7Z2J8Q1"/>
<dbReference type="EMBL" id="CP046909">
    <property type="protein sequence ID" value="QGZ54669.1"/>
    <property type="molecule type" value="Genomic_DNA"/>
</dbReference>
<dbReference type="GO" id="GO:0008168">
    <property type="term" value="F:methyltransferase activity"/>
    <property type="evidence" value="ECO:0007669"/>
    <property type="project" value="UniProtKB-KW"/>
</dbReference>
<dbReference type="InterPro" id="IPR025714">
    <property type="entry name" value="Methyltranfer_dom"/>
</dbReference>
<dbReference type="KEGG" id="pacp:FAZ97_06925"/>
<dbReference type="Pfam" id="PF13847">
    <property type="entry name" value="Methyltransf_31"/>
    <property type="match status" value="1"/>
</dbReference>
<keyword evidence="2" id="KW-0489">Methyltransferase</keyword>
<gene>
    <name evidence="2" type="ORF">FAZ97_06925</name>
</gene>
<dbReference type="GO" id="GO:0032259">
    <property type="term" value="P:methylation"/>
    <property type="evidence" value="ECO:0007669"/>
    <property type="project" value="UniProtKB-KW"/>
</dbReference>
<evidence type="ECO:0000259" key="1">
    <source>
        <dbReference type="Pfam" id="PF13847"/>
    </source>
</evidence>
<keyword evidence="2" id="KW-0808">Transferase</keyword>
<accession>A0A7Z2J8Q1</accession>
<dbReference type="PANTHER" id="PTHR43591">
    <property type="entry name" value="METHYLTRANSFERASE"/>
    <property type="match status" value="1"/>
</dbReference>
<dbReference type="OrthoDB" id="529208at2"/>
<dbReference type="SUPFAM" id="SSF53335">
    <property type="entry name" value="S-adenosyl-L-methionine-dependent methyltransferases"/>
    <property type="match status" value="1"/>
</dbReference>
<name>A0A7Z2J8Q1_9BURK</name>
<dbReference type="InterPro" id="IPR029063">
    <property type="entry name" value="SAM-dependent_MTases_sf"/>
</dbReference>